<accession>S0DW85</accession>
<dbReference type="Pfam" id="PF21274">
    <property type="entry name" value="Rng_hyd_C"/>
    <property type="match status" value="1"/>
</dbReference>
<dbReference type="GeneID" id="35395583"/>
<dbReference type="Gene3D" id="3.40.30.120">
    <property type="match status" value="1"/>
</dbReference>
<sequence length="148" mass="16079">MTYSIIGPLIDISEGTCLDGCATHYNPTTHPGARLPHTTLFGQTDIASSPRHASLHRQIKEEGLTLYTANPSKWATSLESSSVTVPISIVSLIATNPELRTSGLALLEIEEHGAVIVRPDGHVIWRSRAGLEDTTSEIERLQRFLAPV</sequence>
<dbReference type="Proteomes" id="UP000016800">
    <property type="component" value="Chromosome III"/>
</dbReference>
<evidence type="ECO:0000313" key="2">
    <source>
        <dbReference type="Proteomes" id="UP000016800"/>
    </source>
</evidence>
<proteinExistence type="predicted"/>
<organism evidence="1 2">
    <name type="scientific">Gibberella fujikuroi (strain CBS 195.34 / IMI 58289 / NRRL A-6831)</name>
    <name type="common">Bakanae and foot rot disease fungus</name>
    <name type="synonym">Fusarium fujikuroi</name>
    <dbReference type="NCBI Taxonomy" id="1279085"/>
    <lineage>
        <taxon>Eukaryota</taxon>
        <taxon>Fungi</taxon>
        <taxon>Dikarya</taxon>
        <taxon>Ascomycota</taxon>
        <taxon>Pezizomycotina</taxon>
        <taxon>Sordariomycetes</taxon>
        <taxon>Hypocreomycetidae</taxon>
        <taxon>Hypocreales</taxon>
        <taxon>Nectriaceae</taxon>
        <taxon>Fusarium</taxon>
        <taxon>Fusarium fujikuroi species complex</taxon>
    </lineage>
</organism>
<dbReference type="VEuPathDB" id="FungiDB:FFUJ_02100"/>
<keyword evidence="2" id="KW-1185">Reference proteome</keyword>
<dbReference type="EMBL" id="HF679025">
    <property type="protein sequence ID" value="CCT66766.1"/>
    <property type="molecule type" value="Genomic_DNA"/>
</dbReference>
<evidence type="ECO:0000313" key="1">
    <source>
        <dbReference type="EMBL" id="CCT66766.1"/>
    </source>
</evidence>
<protein>
    <submittedName>
        <fullName evidence="1">Uncharacterized protein</fullName>
    </submittedName>
</protein>
<gene>
    <name evidence="1" type="ORF">FFUJ_02100</name>
</gene>
<dbReference type="AlphaFoldDB" id="S0DW85"/>
<dbReference type="HOGENOM" id="CLU_1758952_0_0_1"/>
<reference evidence="2" key="1">
    <citation type="journal article" date="2013" name="PLoS Pathog.">
        <title>Deciphering the cryptic genome: genome-wide analyses of the rice pathogen Fusarium fujikuroi reveal complex regulation of secondary metabolism and novel metabolites.</title>
        <authorList>
            <person name="Wiemann P."/>
            <person name="Sieber C.M."/>
            <person name="von Bargen K.W."/>
            <person name="Studt L."/>
            <person name="Niehaus E.M."/>
            <person name="Espino J.J."/>
            <person name="Huss K."/>
            <person name="Michielse C.B."/>
            <person name="Albermann S."/>
            <person name="Wagner D."/>
            <person name="Bergner S.V."/>
            <person name="Connolly L.R."/>
            <person name="Fischer A."/>
            <person name="Reuter G."/>
            <person name="Kleigrewe K."/>
            <person name="Bald T."/>
            <person name="Wingfield B.D."/>
            <person name="Ophir R."/>
            <person name="Freeman S."/>
            <person name="Hippler M."/>
            <person name="Smith K.M."/>
            <person name="Brown D.W."/>
            <person name="Proctor R.H."/>
            <person name="Munsterkotter M."/>
            <person name="Freitag M."/>
            <person name="Humpf H.U."/>
            <person name="Guldener U."/>
            <person name="Tudzynski B."/>
        </authorList>
    </citation>
    <scope>NUCLEOTIDE SEQUENCE [LARGE SCALE GENOMIC DNA]</scope>
    <source>
        <strain evidence="2">CBS 195.34 / IMI 58289 / NRRL A-6831</strain>
    </source>
</reference>
<dbReference type="RefSeq" id="XP_023428847.1">
    <property type="nucleotide sequence ID" value="XM_023573793.1"/>
</dbReference>
<name>S0DW85_GIBF5</name>